<dbReference type="Proteomes" id="UP000012960">
    <property type="component" value="Unplaced"/>
</dbReference>
<name>A0A804HVC3_MUSAM</name>
<proteinExistence type="predicted"/>
<dbReference type="InParanoid" id="A0A804HVC3"/>
<evidence type="ECO:0000313" key="1">
    <source>
        <dbReference type="EnsemblPlants" id="Ma01_p17780.1"/>
    </source>
</evidence>
<reference evidence="1" key="1">
    <citation type="submission" date="2021-05" db="UniProtKB">
        <authorList>
            <consortium name="EnsemblPlants"/>
        </authorList>
    </citation>
    <scope>IDENTIFICATION</scope>
    <source>
        <strain evidence="1">subsp. malaccensis</strain>
    </source>
</reference>
<dbReference type="Gramene" id="Ma01_t17780.1">
    <property type="protein sequence ID" value="Ma01_p17780.1"/>
    <property type="gene ID" value="Ma01_g17780"/>
</dbReference>
<protein>
    <submittedName>
        <fullName evidence="1">Uncharacterized protein</fullName>
    </submittedName>
</protein>
<sequence length="43" mass="4888">MVTPTTLWKLFNWARPNARLLCNVSLLCNVCLKVNPALSQAMR</sequence>
<dbReference type="AlphaFoldDB" id="A0A804HVC3"/>
<organism evidence="1 2">
    <name type="scientific">Musa acuminata subsp. malaccensis</name>
    <name type="common">Wild banana</name>
    <name type="synonym">Musa malaccensis</name>
    <dbReference type="NCBI Taxonomy" id="214687"/>
    <lineage>
        <taxon>Eukaryota</taxon>
        <taxon>Viridiplantae</taxon>
        <taxon>Streptophyta</taxon>
        <taxon>Embryophyta</taxon>
        <taxon>Tracheophyta</taxon>
        <taxon>Spermatophyta</taxon>
        <taxon>Magnoliopsida</taxon>
        <taxon>Liliopsida</taxon>
        <taxon>Zingiberales</taxon>
        <taxon>Musaceae</taxon>
        <taxon>Musa</taxon>
    </lineage>
</organism>
<evidence type="ECO:0000313" key="2">
    <source>
        <dbReference type="Proteomes" id="UP000012960"/>
    </source>
</evidence>
<dbReference type="EnsemblPlants" id="Ma01_t17780.1">
    <property type="protein sequence ID" value="Ma01_p17780.1"/>
    <property type="gene ID" value="Ma01_g17780"/>
</dbReference>
<accession>A0A804HVC3</accession>
<keyword evidence="2" id="KW-1185">Reference proteome</keyword>